<sequence>MIRELKTFIAVSREGTFAGAAQKVGLTQAAVSAQMQRLEVELGFALFDRHGRSAKINAKGQQLLLQAQELIQLYSNLGATPVASAKAMHINVGAIATLQRTVLPDALADFHSTSPGCHTRIIPGVSMDMVNLVDAGDIDMAAIIRPPFQLQSELQWQTLAREPFRLIVPSHVAGSDWTQLLSEQPFIRYDRASFGGRLVDRFLRQMHVALHEICECDELETIVKLVANGAGVALFPQTAAFAHWPVKVRAIDLGVHTFYRETGLLHRQEQSLAEPVRQLIQAIMKCAAHQQVMAASPPRLNSRLTGH</sequence>
<name>A0A4Q7VBC2_9BURK</name>
<dbReference type="Proteomes" id="UP000293398">
    <property type="component" value="Unassembled WGS sequence"/>
</dbReference>
<evidence type="ECO:0000256" key="1">
    <source>
        <dbReference type="ARBA" id="ARBA00009437"/>
    </source>
</evidence>
<gene>
    <name evidence="6" type="ORF">EV681_2347</name>
</gene>
<dbReference type="PROSITE" id="PS50931">
    <property type="entry name" value="HTH_LYSR"/>
    <property type="match status" value="1"/>
</dbReference>
<dbReference type="InterPro" id="IPR005119">
    <property type="entry name" value="LysR_subst-bd"/>
</dbReference>
<comment type="similarity">
    <text evidence="1">Belongs to the LysR transcriptional regulatory family.</text>
</comment>
<comment type="caution">
    <text evidence="6">The sequence shown here is derived from an EMBL/GenBank/DDBJ whole genome shotgun (WGS) entry which is preliminary data.</text>
</comment>
<dbReference type="SUPFAM" id="SSF53850">
    <property type="entry name" value="Periplasmic binding protein-like II"/>
    <property type="match status" value="1"/>
</dbReference>
<keyword evidence="7" id="KW-1185">Reference proteome</keyword>
<proteinExistence type="inferred from homology"/>
<keyword evidence="2" id="KW-0805">Transcription regulation</keyword>
<reference evidence="6 7" key="1">
    <citation type="submission" date="2019-02" db="EMBL/GenBank/DDBJ databases">
        <title>Genomic Encyclopedia of Type Strains, Phase IV (KMG-IV): sequencing the most valuable type-strain genomes for metagenomic binning, comparative biology and taxonomic classification.</title>
        <authorList>
            <person name="Goeker M."/>
        </authorList>
    </citation>
    <scope>NUCLEOTIDE SEQUENCE [LARGE SCALE GENOMIC DNA]</scope>
    <source>
        <strain evidence="6 7">DSM 23814</strain>
    </source>
</reference>
<dbReference type="GO" id="GO:0000976">
    <property type="term" value="F:transcription cis-regulatory region binding"/>
    <property type="evidence" value="ECO:0007669"/>
    <property type="project" value="TreeGrafter"/>
</dbReference>
<dbReference type="SUPFAM" id="SSF46785">
    <property type="entry name" value="Winged helix' DNA-binding domain"/>
    <property type="match status" value="1"/>
</dbReference>
<keyword evidence="4" id="KW-0804">Transcription</keyword>
<feature type="domain" description="HTH lysR-type" evidence="5">
    <location>
        <begin position="1"/>
        <end position="57"/>
    </location>
</feature>
<dbReference type="Gene3D" id="1.10.10.10">
    <property type="entry name" value="Winged helix-like DNA-binding domain superfamily/Winged helix DNA-binding domain"/>
    <property type="match status" value="1"/>
</dbReference>
<evidence type="ECO:0000313" key="7">
    <source>
        <dbReference type="Proteomes" id="UP000293398"/>
    </source>
</evidence>
<evidence type="ECO:0000313" key="6">
    <source>
        <dbReference type="EMBL" id="RZT93935.1"/>
    </source>
</evidence>
<evidence type="ECO:0000256" key="2">
    <source>
        <dbReference type="ARBA" id="ARBA00023015"/>
    </source>
</evidence>
<dbReference type="PANTHER" id="PTHR30126:SF94">
    <property type="entry name" value="LYSR FAMILY TRANSCRIPTIONAL REGULATOR"/>
    <property type="match status" value="1"/>
</dbReference>
<dbReference type="InterPro" id="IPR000847">
    <property type="entry name" value="LysR_HTH_N"/>
</dbReference>
<dbReference type="RefSeq" id="WP_130304101.1">
    <property type="nucleotide sequence ID" value="NZ_SHKO01000002.1"/>
</dbReference>
<dbReference type="Pfam" id="PF03466">
    <property type="entry name" value="LysR_substrate"/>
    <property type="match status" value="1"/>
</dbReference>
<accession>A0A4Q7VBC2</accession>
<protein>
    <submittedName>
        <fullName evidence="6">LysR family transcriptional regulator</fullName>
    </submittedName>
</protein>
<keyword evidence="3" id="KW-0238">DNA-binding</keyword>
<dbReference type="InterPro" id="IPR036388">
    <property type="entry name" value="WH-like_DNA-bd_sf"/>
</dbReference>
<dbReference type="PRINTS" id="PR00039">
    <property type="entry name" value="HTHLYSR"/>
</dbReference>
<organism evidence="6 7">
    <name type="scientific">Advenella incenata</name>
    <dbReference type="NCBI Taxonomy" id="267800"/>
    <lineage>
        <taxon>Bacteria</taxon>
        <taxon>Pseudomonadati</taxon>
        <taxon>Pseudomonadota</taxon>
        <taxon>Betaproteobacteria</taxon>
        <taxon>Burkholderiales</taxon>
        <taxon>Alcaligenaceae</taxon>
    </lineage>
</organism>
<dbReference type="Pfam" id="PF00126">
    <property type="entry name" value="HTH_1"/>
    <property type="match status" value="1"/>
</dbReference>
<evidence type="ECO:0000256" key="3">
    <source>
        <dbReference type="ARBA" id="ARBA00023125"/>
    </source>
</evidence>
<dbReference type="Gene3D" id="3.40.190.290">
    <property type="match status" value="1"/>
</dbReference>
<dbReference type="OrthoDB" id="9803735at2"/>
<dbReference type="CDD" id="cd08427">
    <property type="entry name" value="PBP2_LTTR_like_2"/>
    <property type="match status" value="1"/>
</dbReference>
<dbReference type="GO" id="GO:0003700">
    <property type="term" value="F:DNA-binding transcription factor activity"/>
    <property type="evidence" value="ECO:0007669"/>
    <property type="project" value="InterPro"/>
</dbReference>
<dbReference type="PANTHER" id="PTHR30126">
    <property type="entry name" value="HTH-TYPE TRANSCRIPTIONAL REGULATOR"/>
    <property type="match status" value="1"/>
</dbReference>
<dbReference type="EMBL" id="SHKO01000002">
    <property type="protein sequence ID" value="RZT93935.1"/>
    <property type="molecule type" value="Genomic_DNA"/>
</dbReference>
<evidence type="ECO:0000259" key="5">
    <source>
        <dbReference type="PROSITE" id="PS50931"/>
    </source>
</evidence>
<dbReference type="InterPro" id="IPR036390">
    <property type="entry name" value="WH_DNA-bd_sf"/>
</dbReference>
<dbReference type="AlphaFoldDB" id="A0A4Q7VBC2"/>
<evidence type="ECO:0000256" key="4">
    <source>
        <dbReference type="ARBA" id="ARBA00023163"/>
    </source>
</evidence>